<evidence type="ECO:0000259" key="1">
    <source>
        <dbReference type="Pfam" id="PF13468"/>
    </source>
</evidence>
<dbReference type="AlphaFoldDB" id="A0A1X7PBV3"/>
<evidence type="ECO:0000313" key="2">
    <source>
        <dbReference type="EMBL" id="SMH48514.1"/>
    </source>
</evidence>
<sequence length="282" mass="29413">MTQRALDHLVLPTASVAAARDRLTRLGFTVAPTGVHPFGTVNACVYFPGGTFLEALALADGEAAATAIAHGNVFVARDHVFRAMRGEEGFSAIVLASDDADRDHASFARLDISGGDMLTFSRSSADAHGKVGTATFKLAFAADIETADAFLFTCQRIDAPAIDRGSLERHANGVTGICEIVAGEHAGSFIRLIERAVGRSRHDTTHAVEFANVAMRVVGPGDPSGVAESGATLAAIAFNVRDLDAVSHLFEAGGIDYLATPAGLVVPPAVGQGATFIFRRPN</sequence>
<dbReference type="InterPro" id="IPR029068">
    <property type="entry name" value="Glyas_Bleomycin-R_OHBP_Dase"/>
</dbReference>
<gene>
    <name evidence="2" type="ORF">SAMN02982922_3732</name>
</gene>
<dbReference type="RefSeq" id="WP_085465519.1">
    <property type="nucleotide sequence ID" value="NZ_FXBL01000004.1"/>
</dbReference>
<dbReference type="InterPro" id="IPR025870">
    <property type="entry name" value="Glyoxalase-like_dom"/>
</dbReference>
<reference evidence="2 3" key="1">
    <citation type="submission" date="2017-04" db="EMBL/GenBank/DDBJ databases">
        <authorList>
            <person name="Afonso C.L."/>
            <person name="Miller P.J."/>
            <person name="Scott M.A."/>
            <person name="Spackman E."/>
            <person name="Goraichik I."/>
            <person name="Dimitrov K.M."/>
            <person name="Suarez D.L."/>
            <person name="Swayne D.E."/>
        </authorList>
    </citation>
    <scope>NUCLEOTIDE SEQUENCE [LARGE SCALE GENOMIC DNA]</scope>
    <source>
        <strain evidence="2 3">B5P</strain>
    </source>
</reference>
<dbReference type="OrthoDB" id="9812467at2"/>
<feature type="domain" description="Glyoxalase-like" evidence="1">
    <location>
        <begin position="6"/>
        <end position="184"/>
    </location>
</feature>
<accession>A0A1X7PBV3</accession>
<evidence type="ECO:0000313" key="3">
    <source>
        <dbReference type="Proteomes" id="UP000193083"/>
    </source>
</evidence>
<name>A0A1X7PBV3_9HYPH</name>
<dbReference type="SUPFAM" id="SSF54593">
    <property type="entry name" value="Glyoxalase/Bleomycin resistance protein/Dihydroxybiphenyl dioxygenase"/>
    <property type="match status" value="1"/>
</dbReference>
<organism evidence="2 3">
    <name type="scientific">Mesorhizobium australicum</name>
    <dbReference type="NCBI Taxonomy" id="536018"/>
    <lineage>
        <taxon>Bacteria</taxon>
        <taxon>Pseudomonadati</taxon>
        <taxon>Pseudomonadota</taxon>
        <taxon>Alphaproteobacteria</taxon>
        <taxon>Hyphomicrobiales</taxon>
        <taxon>Phyllobacteriaceae</taxon>
        <taxon>Mesorhizobium</taxon>
    </lineage>
</organism>
<dbReference type="Pfam" id="PF13468">
    <property type="entry name" value="Glyoxalase_3"/>
    <property type="match status" value="1"/>
</dbReference>
<dbReference type="EMBL" id="FXBL01000004">
    <property type="protein sequence ID" value="SMH48514.1"/>
    <property type="molecule type" value="Genomic_DNA"/>
</dbReference>
<protein>
    <submittedName>
        <fullName evidence="2">Glyoxalase-like domain-containing protein</fullName>
    </submittedName>
</protein>
<proteinExistence type="predicted"/>
<dbReference type="Proteomes" id="UP000193083">
    <property type="component" value="Unassembled WGS sequence"/>
</dbReference>
<dbReference type="Gene3D" id="3.10.180.10">
    <property type="entry name" value="2,3-Dihydroxybiphenyl 1,2-Dioxygenase, domain 1"/>
    <property type="match status" value="1"/>
</dbReference>
<keyword evidence="3" id="KW-1185">Reference proteome</keyword>